<comment type="caution">
    <text evidence="1">The sequence shown here is derived from an EMBL/GenBank/DDBJ whole genome shotgun (WGS) entry which is preliminary data.</text>
</comment>
<dbReference type="Gene3D" id="3.20.170.20">
    <property type="entry name" value="Protein of unknown function DUF952"/>
    <property type="match status" value="1"/>
</dbReference>
<accession>A0A931GV19</accession>
<protein>
    <submittedName>
        <fullName evidence="1">DUF952 domain-containing protein</fullName>
    </submittedName>
</protein>
<dbReference type="PANTHER" id="PTHR34129:SF1">
    <property type="entry name" value="DUF952 DOMAIN-CONTAINING PROTEIN"/>
    <property type="match status" value="1"/>
</dbReference>
<sequence length="98" mass="11176">MIYHITTNEQWQLALQQNFYEAESVATEGFMHCSTGQQVSGVLHRYFKDKAGLVKLTIDTTKLLSGLQYDYSPSVNELFPHIYGRLNLDAVLHVEALQ</sequence>
<reference evidence="1" key="1">
    <citation type="submission" date="2020-11" db="EMBL/GenBank/DDBJ databases">
        <title>Bacterial whole genome sequence for Panacibacter sp. DH6.</title>
        <authorList>
            <person name="Le V."/>
            <person name="Ko S."/>
            <person name="Ahn C.-Y."/>
            <person name="Oh H.-M."/>
        </authorList>
    </citation>
    <scope>NUCLEOTIDE SEQUENCE</scope>
    <source>
        <strain evidence="1">DH6</strain>
    </source>
</reference>
<evidence type="ECO:0000313" key="1">
    <source>
        <dbReference type="EMBL" id="MBG9374668.1"/>
    </source>
</evidence>
<gene>
    <name evidence="1" type="ORF">I5907_00350</name>
</gene>
<dbReference type="AlphaFoldDB" id="A0A931GV19"/>
<dbReference type="PANTHER" id="PTHR34129">
    <property type="entry name" value="BLR1139 PROTEIN"/>
    <property type="match status" value="1"/>
</dbReference>
<evidence type="ECO:0000313" key="2">
    <source>
        <dbReference type="Proteomes" id="UP000628448"/>
    </source>
</evidence>
<dbReference type="EMBL" id="JADWYR010000001">
    <property type="protein sequence ID" value="MBG9374668.1"/>
    <property type="molecule type" value="Genomic_DNA"/>
</dbReference>
<dbReference type="InterPro" id="IPR009297">
    <property type="entry name" value="DUF952"/>
</dbReference>
<name>A0A931GV19_9BACT</name>
<keyword evidence="2" id="KW-1185">Reference proteome</keyword>
<dbReference type="Pfam" id="PF06108">
    <property type="entry name" value="DUF952"/>
    <property type="match status" value="1"/>
</dbReference>
<dbReference type="SUPFAM" id="SSF56399">
    <property type="entry name" value="ADP-ribosylation"/>
    <property type="match status" value="1"/>
</dbReference>
<proteinExistence type="predicted"/>
<organism evidence="1 2">
    <name type="scientific">Panacibacter microcysteis</name>
    <dbReference type="NCBI Taxonomy" id="2793269"/>
    <lineage>
        <taxon>Bacteria</taxon>
        <taxon>Pseudomonadati</taxon>
        <taxon>Bacteroidota</taxon>
        <taxon>Chitinophagia</taxon>
        <taxon>Chitinophagales</taxon>
        <taxon>Chitinophagaceae</taxon>
        <taxon>Panacibacter</taxon>
    </lineage>
</organism>
<dbReference type="Proteomes" id="UP000628448">
    <property type="component" value="Unassembled WGS sequence"/>
</dbReference>